<dbReference type="Proteomes" id="UP000078113">
    <property type="component" value="Unassembled WGS sequence"/>
</dbReference>
<organism evidence="1 2">
    <name type="scientific">Tilletia walkeri</name>
    <dbReference type="NCBI Taxonomy" id="117179"/>
    <lineage>
        <taxon>Eukaryota</taxon>
        <taxon>Fungi</taxon>
        <taxon>Dikarya</taxon>
        <taxon>Basidiomycota</taxon>
        <taxon>Ustilaginomycotina</taxon>
        <taxon>Exobasidiomycetes</taxon>
        <taxon>Tilletiales</taxon>
        <taxon>Tilletiaceae</taxon>
        <taxon>Tilletia</taxon>
    </lineage>
</organism>
<evidence type="ECO:0000313" key="1">
    <source>
        <dbReference type="EMBL" id="KAE8265775.1"/>
    </source>
</evidence>
<sequence>DVQKEIPYLAWHSQTDPSWDDAQWKVSFEHADLDITLKMIPALWVSGKLGFPSHGDDAPASLSQQIRNSNLPSSHSETDNIPQGQGCQWITWHSL</sequence>
<comment type="caution">
    <text evidence="1">The sequence shown here is derived from an EMBL/GenBank/DDBJ whole genome shotgun (WGS) entry which is preliminary data.</text>
</comment>
<evidence type="ECO:0000313" key="2">
    <source>
        <dbReference type="Proteomes" id="UP000078113"/>
    </source>
</evidence>
<dbReference type="AlphaFoldDB" id="A0A8X7N3I6"/>
<gene>
    <name evidence="1" type="ORF">A4X09_0g6529</name>
</gene>
<reference evidence="1" key="2">
    <citation type="journal article" date="2019" name="IMA Fungus">
        <title>Genome sequencing and comparison of five Tilletia species to identify candidate genes for the detection of regulated species infecting wheat.</title>
        <authorList>
            <person name="Nguyen H.D.T."/>
            <person name="Sultana T."/>
            <person name="Kesanakurti P."/>
            <person name="Hambleton S."/>
        </authorList>
    </citation>
    <scope>NUCLEOTIDE SEQUENCE</scope>
    <source>
        <strain evidence="1">DAOMC 236422</strain>
    </source>
</reference>
<dbReference type="EMBL" id="LWDG02000428">
    <property type="protein sequence ID" value="KAE8265775.1"/>
    <property type="molecule type" value="Genomic_DNA"/>
</dbReference>
<protein>
    <submittedName>
        <fullName evidence="1">Uncharacterized protein</fullName>
    </submittedName>
</protein>
<accession>A0A8X7N3I6</accession>
<proteinExistence type="predicted"/>
<feature type="non-terminal residue" evidence="1">
    <location>
        <position position="1"/>
    </location>
</feature>
<reference evidence="1" key="1">
    <citation type="submission" date="2016-04" db="EMBL/GenBank/DDBJ databases">
        <authorList>
            <person name="Nguyen H.D."/>
            <person name="Samba Siva P."/>
            <person name="Cullis J."/>
            <person name="Levesque C.A."/>
            <person name="Hambleton S."/>
        </authorList>
    </citation>
    <scope>NUCLEOTIDE SEQUENCE</scope>
    <source>
        <strain evidence="1">DAOMC 236422</strain>
    </source>
</reference>
<keyword evidence="2" id="KW-1185">Reference proteome</keyword>
<name>A0A8X7N3I6_9BASI</name>